<organism evidence="4 5">
    <name type="scientific">Mucispirillum schaedleri ASF457</name>
    <dbReference type="NCBI Taxonomy" id="1379858"/>
    <lineage>
        <taxon>Bacteria</taxon>
        <taxon>Pseudomonadati</taxon>
        <taxon>Deferribacterota</taxon>
        <taxon>Deferribacteres</taxon>
        <taxon>Deferribacterales</taxon>
        <taxon>Mucispirillaceae</taxon>
        <taxon>Mucispirillum</taxon>
    </lineage>
</organism>
<dbReference type="PANTHER" id="PTHR30408">
    <property type="entry name" value="TYPE-1 RESTRICTION ENZYME ECOKI SPECIFICITY PROTEIN"/>
    <property type="match status" value="1"/>
</dbReference>
<reference evidence="4" key="3">
    <citation type="submission" date="2022-06" db="EMBL/GenBank/DDBJ databases">
        <title>Resources to Facilitate Use of the Altered Schaedler Flora (ASF) Mouse Model to Study Microbiome Function.</title>
        <authorList>
            <person name="Proctor A."/>
            <person name="Parvinroo S."/>
            <person name="Richie T."/>
            <person name="Jia X."/>
            <person name="Lee S.T.M."/>
            <person name="Karp P.D."/>
            <person name="Paley S."/>
            <person name="Kostic A.D."/>
            <person name="Pierre J.F."/>
            <person name="Wannemuehler M.J."/>
            <person name="Phillips G.J."/>
        </authorList>
    </citation>
    <scope>NUCLEOTIDE SEQUENCE</scope>
    <source>
        <strain evidence="4">ASF457</strain>
    </source>
</reference>
<gene>
    <name evidence="4" type="ORF">N508_001515</name>
</gene>
<dbReference type="OrthoDB" id="5465337at2"/>
<dbReference type="eggNOG" id="COG0732">
    <property type="taxonomic scope" value="Bacteria"/>
</dbReference>
<keyword evidence="2" id="KW-0680">Restriction system</keyword>
<reference evidence="4" key="1">
    <citation type="journal article" date="2014" name="Genome Announc.">
        <title>Draft genome sequences of the altered schaedler flora, a defined bacterial community from gnotobiotic mice.</title>
        <authorList>
            <person name="Wannemuehler M.J."/>
            <person name="Overstreet A.M."/>
            <person name="Ward D.V."/>
            <person name="Phillips G.J."/>
        </authorList>
    </citation>
    <scope>NUCLEOTIDE SEQUENCE</scope>
    <source>
        <strain evidence="4">ASF457</strain>
    </source>
</reference>
<dbReference type="RefSeq" id="WP_023275811.1">
    <property type="nucleotide sequence ID" value="NZ_CP097562.1"/>
</dbReference>
<evidence type="ECO:0000256" key="2">
    <source>
        <dbReference type="ARBA" id="ARBA00022747"/>
    </source>
</evidence>
<dbReference type="InterPro" id="IPR000055">
    <property type="entry name" value="Restrct_endonuc_typeI_TRD"/>
</dbReference>
<dbReference type="InterPro" id="IPR044946">
    <property type="entry name" value="Restrct_endonuc_typeI_TRD_sf"/>
</dbReference>
<proteinExistence type="inferred from homology"/>
<evidence type="ECO:0000313" key="5">
    <source>
        <dbReference type="Proteomes" id="UP000017429"/>
    </source>
</evidence>
<dbReference type="KEGG" id="msch:N508_001515"/>
<dbReference type="Gene3D" id="3.90.220.20">
    <property type="entry name" value="DNA methylase specificity domains"/>
    <property type="match status" value="1"/>
</dbReference>
<dbReference type="GO" id="GO:0009307">
    <property type="term" value="P:DNA restriction-modification system"/>
    <property type="evidence" value="ECO:0007669"/>
    <property type="project" value="UniProtKB-KW"/>
</dbReference>
<keyword evidence="3" id="KW-0238">DNA-binding</keyword>
<dbReference type="CDD" id="cd16961">
    <property type="entry name" value="RMtype1_S_TRD-CR_like"/>
    <property type="match status" value="1"/>
</dbReference>
<reference evidence="4" key="2">
    <citation type="submission" date="2022-05" db="EMBL/GenBank/DDBJ databases">
        <authorList>
            <person name="Proctor A.L."/>
            <person name="Phillips G.J."/>
            <person name="Wannemuehler M.J."/>
        </authorList>
    </citation>
    <scope>NUCLEOTIDE SEQUENCE</scope>
    <source>
        <strain evidence="4">ASF457</strain>
    </source>
</reference>
<dbReference type="InterPro" id="IPR052021">
    <property type="entry name" value="Type-I_RS_S_subunit"/>
</dbReference>
<dbReference type="EMBL" id="CP097562">
    <property type="protein sequence ID" value="USF24429.1"/>
    <property type="molecule type" value="Genomic_DNA"/>
</dbReference>
<dbReference type="SUPFAM" id="SSF116734">
    <property type="entry name" value="DNA methylase specificity domain"/>
    <property type="match status" value="1"/>
</dbReference>
<keyword evidence="5" id="KW-1185">Reference proteome</keyword>
<evidence type="ECO:0000256" key="3">
    <source>
        <dbReference type="ARBA" id="ARBA00023125"/>
    </source>
</evidence>
<protein>
    <submittedName>
        <fullName evidence="4">Uncharacterized protein</fullName>
    </submittedName>
</protein>
<dbReference type="AlphaFoldDB" id="V2QCU2"/>
<name>V2QCU2_9BACT</name>
<accession>V2QCU2</accession>
<evidence type="ECO:0000256" key="1">
    <source>
        <dbReference type="ARBA" id="ARBA00010923"/>
    </source>
</evidence>
<dbReference type="PANTHER" id="PTHR30408:SF12">
    <property type="entry name" value="TYPE I RESTRICTION ENZYME MJAVIII SPECIFICITY SUBUNIT"/>
    <property type="match status" value="1"/>
</dbReference>
<dbReference type="Pfam" id="PF01420">
    <property type="entry name" value="Methylase_S"/>
    <property type="match status" value="1"/>
</dbReference>
<dbReference type="GO" id="GO:0003677">
    <property type="term" value="F:DNA binding"/>
    <property type="evidence" value="ECO:0007669"/>
    <property type="project" value="UniProtKB-KW"/>
</dbReference>
<comment type="similarity">
    <text evidence="1">Belongs to the type-I restriction system S methylase family.</text>
</comment>
<sequence>MKLQIKDFCTIKTGYSFRGQVAADENGTFYLLQAKDINAFGEINYHQCIKISTDNIKRITPLSQGEIVLTARGTFKAAVFESSEQFVTSNAIFILNVDSKICNSDYLAIWLNSPACKKQLDKVTLLSATTPVLPRTALDDLVIDLPSMDKQEEITKLYRLNSKQFILQQEIYNLRKMQLENLMNGALI</sequence>
<dbReference type="Proteomes" id="UP000017429">
    <property type="component" value="Chromosome"/>
</dbReference>
<evidence type="ECO:0000313" key="4">
    <source>
        <dbReference type="EMBL" id="USF24429.1"/>
    </source>
</evidence>